<reference evidence="1" key="1">
    <citation type="journal article" date="2022" name="bioRxiv">
        <title>Sequencing and chromosome-scale assembly of the giantPleurodeles waltlgenome.</title>
        <authorList>
            <person name="Brown T."/>
            <person name="Elewa A."/>
            <person name="Iarovenko S."/>
            <person name="Subramanian E."/>
            <person name="Araus A.J."/>
            <person name="Petzold A."/>
            <person name="Susuki M."/>
            <person name="Suzuki K.-i.T."/>
            <person name="Hayashi T."/>
            <person name="Toyoda A."/>
            <person name="Oliveira C."/>
            <person name="Osipova E."/>
            <person name="Leigh N.D."/>
            <person name="Simon A."/>
            <person name="Yun M.H."/>
        </authorList>
    </citation>
    <scope>NUCLEOTIDE SEQUENCE</scope>
    <source>
        <strain evidence="1">20211129_DDA</strain>
        <tissue evidence="1">Liver</tissue>
    </source>
</reference>
<keyword evidence="2" id="KW-1185">Reference proteome</keyword>
<gene>
    <name evidence="1" type="ORF">NDU88_005262</name>
</gene>
<comment type="caution">
    <text evidence="1">The sequence shown here is derived from an EMBL/GenBank/DDBJ whole genome shotgun (WGS) entry which is preliminary data.</text>
</comment>
<evidence type="ECO:0000313" key="2">
    <source>
        <dbReference type="Proteomes" id="UP001066276"/>
    </source>
</evidence>
<dbReference type="EMBL" id="JANPWB010000002">
    <property type="protein sequence ID" value="KAJ1209890.1"/>
    <property type="molecule type" value="Genomic_DNA"/>
</dbReference>
<name>A0AAV7WAJ3_PLEWA</name>
<protein>
    <submittedName>
        <fullName evidence="1">Uncharacterized protein</fullName>
    </submittedName>
</protein>
<organism evidence="1 2">
    <name type="scientific">Pleurodeles waltl</name>
    <name type="common">Iberian ribbed newt</name>
    <dbReference type="NCBI Taxonomy" id="8319"/>
    <lineage>
        <taxon>Eukaryota</taxon>
        <taxon>Metazoa</taxon>
        <taxon>Chordata</taxon>
        <taxon>Craniata</taxon>
        <taxon>Vertebrata</taxon>
        <taxon>Euteleostomi</taxon>
        <taxon>Amphibia</taxon>
        <taxon>Batrachia</taxon>
        <taxon>Caudata</taxon>
        <taxon>Salamandroidea</taxon>
        <taxon>Salamandridae</taxon>
        <taxon>Pleurodelinae</taxon>
        <taxon>Pleurodeles</taxon>
    </lineage>
</organism>
<proteinExistence type="predicted"/>
<evidence type="ECO:0000313" key="1">
    <source>
        <dbReference type="EMBL" id="KAJ1209890.1"/>
    </source>
</evidence>
<sequence>MQAFRSPLRDLDHVREIPLMLRPLELRLPLQIPHMPPGMCYEQDAGGQEAQQPLSLSYRNPRPRLKDWNHNLHVLDLLFGRISLKQHCVQNSSDERERLRGSQV</sequence>
<accession>A0AAV7WAJ3</accession>
<dbReference type="Proteomes" id="UP001066276">
    <property type="component" value="Chromosome 1_2"/>
</dbReference>
<dbReference type="AlphaFoldDB" id="A0AAV7WAJ3"/>